<dbReference type="Proteomes" id="UP000280842">
    <property type="component" value="Unassembled WGS sequence"/>
</dbReference>
<evidence type="ECO:0000313" key="2">
    <source>
        <dbReference type="Proteomes" id="UP000280842"/>
    </source>
</evidence>
<gene>
    <name evidence="1" type="ORF">CLV39_1453</name>
</gene>
<keyword evidence="2" id="KW-1185">Reference proteome</keyword>
<evidence type="ECO:0000313" key="1">
    <source>
        <dbReference type="EMBL" id="RMA93122.1"/>
    </source>
</evidence>
<dbReference type="AlphaFoldDB" id="A0A3M0BQE2"/>
<organism evidence="1 2">
    <name type="scientific">Hydrogenothermus marinus</name>
    <dbReference type="NCBI Taxonomy" id="133270"/>
    <lineage>
        <taxon>Bacteria</taxon>
        <taxon>Pseudomonadati</taxon>
        <taxon>Aquificota</taxon>
        <taxon>Aquificia</taxon>
        <taxon>Aquificales</taxon>
        <taxon>Hydrogenothermaceae</taxon>
        <taxon>Hydrogenothermus</taxon>
    </lineage>
</organism>
<name>A0A3M0BQE2_9AQUI</name>
<dbReference type="RefSeq" id="WP_121923561.1">
    <property type="nucleotide sequence ID" value="NZ_REFO01000014.1"/>
</dbReference>
<reference evidence="1 2" key="1">
    <citation type="submission" date="2018-10" db="EMBL/GenBank/DDBJ databases">
        <title>Genomic Encyclopedia of Archaeal and Bacterial Type Strains, Phase II (KMG-II): from individual species to whole genera.</title>
        <authorList>
            <person name="Goeker M."/>
        </authorList>
    </citation>
    <scope>NUCLEOTIDE SEQUENCE [LARGE SCALE GENOMIC DNA]</scope>
    <source>
        <strain evidence="1 2">VM1</strain>
    </source>
</reference>
<protein>
    <submittedName>
        <fullName evidence="1">Uncharacterized protein</fullName>
    </submittedName>
</protein>
<proteinExistence type="predicted"/>
<dbReference type="OrthoDB" id="15462at2"/>
<dbReference type="EMBL" id="REFO01000014">
    <property type="protein sequence ID" value="RMA93122.1"/>
    <property type="molecule type" value="Genomic_DNA"/>
</dbReference>
<comment type="caution">
    <text evidence="1">The sequence shown here is derived from an EMBL/GenBank/DDBJ whole genome shotgun (WGS) entry which is preliminary data.</text>
</comment>
<accession>A0A3M0BQE2</accession>
<sequence>MRFVYIVLSFALVYGFVFAFPMHNFETKNNSQAQVIEGCIGDCSSCHSLLPYEAKQILGKKFDVKKIISISVERGYFKIIYENSKGKKEKINLLFSKDKACKDLILLDH</sequence>